<gene>
    <name evidence="2" type="ORF">AS180_04605</name>
</gene>
<comment type="caution">
    <text evidence="2">The sequence shown here is derived from an EMBL/GenBank/DDBJ whole genome shotgun (WGS) entry which is preliminary data.</text>
</comment>
<dbReference type="Proteomes" id="UP000053681">
    <property type="component" value="Unassembled WGS sequence"/>
</dbReference>
<accession>A0A0V8JPF9</accession>
<keyword evidence="1" id="KW-0472">Membrane</keyword>
<proteinExistence type="predicted"/>
<evidence type="ECO:0000313" key="2">
    <source>
        <dbReference type="EMBL" id="KSU88947.1"/>
    </source>
</evidence>
<reference evidence="2 3" key="1">
    <citation type="submission" date="2015-11" db="EMBL/GenBank/DDBJ databases">
        <title>Bacillus caseinolyticus sp nov.</title>
        <authorList>
            <person name="Dastager S.G."/>
            <person name="Mawlankar R."/>
        </authorList>
    </citation>
    <scope>NUCLEOTIDE SEQUENCE [LARGE SCALE GENOMIC DNA]</scope>
    <source>
        <strain evidence="2 3">SGD-V-76</strain>
    </source>
</reference>
<evidence type="ECO:0000313" key="3">
    <source>
        <dbReference type="Proteomes" id="UP000053681"/>
    </source>
</evidence>
<name>A0A0V8JPF9_9BACI</name>
<sequence>MIPIICIILASIFILKIDAPRLLKAKMHKEFKVLIFLLSISFSMVIARGILQDVPNPLNGIAFLLRPLTDILVQILR</sequence>
<protein>
    <submittedName>
        <fullName evidence="2">Uncharacterized protein</fullName>
    </submittedName>
</protein>
<feature type="transmembrane region" description="Helical" evidence="1">
    <location>
        <begin position="31"/>
        <end position="51"/>
    </location>
</feature>
<keyword evidence="3" id="KW-1185">Reference proteome</keyword>
<keyword evidence="1" id="KW-0812">Transmembrane</keyword>
<dbReference type="AlphaFoldDB" id="A0A0V8JPF9"/>
<dbReference type="EMBL" id="LNQP01000012">
    <property type="protein sequence ID" value="KSU88947.1"/>
    <property type="molecule type" value="Genomic_DNA"/>
</dbReference>
<organism evidence="2 3">
    <name type="scientific">Priestia veravalensis</name>
    <dbReference type="NCBI Taxonomy" id="1414648"/>
    <lineage>
        <taxon>Bacteria</taxon>
        <taxon>Bacillati</taxon>
        <taxon>Bacillota</taxon>
        <taxon>Bacilli</taxon>
        <taxon>Bacillales</taxon>
        <taxon>Bacillaceae</taxon>
        <taxon>Priestia</taxon>
    </lineage>
</organism>
<evidence type="ECO:0000256" key="1">
    <source>
        <dbReference type="SAM" id="Phobius"/>
    </source>
</evidence>
<keyword evidence="1" id="KW-1133">Transmembrane helix</keyword>